<keyword evidence="2" id="KW-0732">Signal</keyword>
<keyword evidence="1" id="KW-0175">Coiled coil</keyword>
<dbReference type="RefSeq" id="WP_378046574.1">
    <property type="nucleotide sequence ID" value="NZ_JBHMDN010000011.1"/>
</dbReference>
<sequence length="199" mass="22381">MKKFIIGLLCGIIFATCGSVFAESAVKKLIGEKVKGQYEVSVNGKKLSTPAIVVNGTSFLPVREFGNSVGYKVNFDPKGGIKLEQQSDTQSEYEMSEKARIEQERFNREAEEAQKAADTKAVTEGRIRIVKEQIQETENVIASEKRKLINDKEIYIELGGDLTIYETSMMYLTLTKSIEENEKKLEELKKELVSLEAQQ</sequence>
<organism evidence="3 4">
    <name type="scientific">Cohnella cellulosilytica</name>
    <dbReference type="NCBI Taxonomy" id="986710"/>
    <lineage>
        <taxon>Bacteria</taxon>
        <taxon>Bacillati</taxon>
        <taxon>Bacillota</taxon>
        <taxon>Bacilli</taxon>
        <taxon>Bacillales</taxon>
        <taxon>Paenibacillaceae</taxon>
        <taxon>Cohnella</taxon>
    </lineage>
</organism>
<feature type="signal peptide" evidence="2">
    <location>
        <begin position="1"/>
        <end position="22"/>
    </location>
</feature>
<comment type="caution">
    <text evidence="3">The sequence shown here is derived from an EMBL/GenBank/DDBJ whole genome shotgun (WGS) entry which is preliminary data.</text>
</comment>
<dbReference type="EMBL" id="JBHTAI010000019">
    <property type="protein sequence ID" value="MFC7151919.1"/>
    <property type="molecule type" value="Genomic_DNA"/>
</dbReference>
<proteinExistence type="predicted"/>
<feature type="coiled-coil region" evidence="1">
    <location>
        <begin position="96"/>
        <end position="147"/>
    </location>
</feature>
<dbReference type="Proteomes" id="UP001596378">
    <property type="component" value="Unassembled WGS sequence"/>
</dbReference>
<keyword evidence="4" id="KW-1185">Reference proteome</keyword>
<feature type="chain" id="PRO_5046990292" description="Copper amine oxidase-like N-terminal domain-containing protein" evidence="2">
    <location>
        <begin position="23"/>
        <end position="199"/>
    </location>
</feature>
<feature type="coiled-coil region" evidence="1">
    <location>
        <begin position="171"/>
        <end position="198"/>
    </location>
</feature>
<gene>
    <name evidence="3" type="ORF">ACFQMJ_25555</name>
</gene>
<evidence type="ECO:0000313" key="3">
    <source>
        <dbReference type="EMBL" id="MFC7151919.1"/>
    </source>
</evidence>
<protein>
    <recommendedName>
        <fullName evidence="5">Copper amine oxidase-like N-terminal domain-containing protein</fullName>
    </recommendedName>
</protein>
<accession>A0ABW2FIV9</accession>
<reference evidence="4" key="1">
    <citation type="journal article" date="2019" name="Int. J. Syst. Evol. Microbiol.">
        <title>The Global Catalogue of Microorganisms (GCM) 10K type strain sequencing project: providing services to taxonomists for standard genome sequencing and annotation.</title>
        <authorList>
            <consortium name="The Broad Institute Genomics Platform"/>
            <consortium name="The Broad Institute Genome Sequencing Center for Infectious Disease"/>
            <person name="Wu L."/>
            <person name="Ma J."/>
        </authorList>
    </citation>
    <scope>NUCLEOTIDE SEQUENCE [LARGE SCALE GENOMIC DNA]</scope>
    <source>
        <strain evidence="4">KCTC 12907</strain>
    </source>
</reference>
<evidence type="ECO:0000256" key="2">
    <source>
        <dbReference type="SAM" id="SignalP"/>
    </source>
</evidence>
<evidence type="ECO:0000313" key="4">
    <source>
        <dbReference type="Proteomes" id="UP001596378"/>
    </source>
</evidence>
<evidence type="ECO:0008006" key="5">
    <source>
        <dbReference type="Google" id="ProtNLM"/>
    </source>
</evidence>
<evidence type="ECO:0000256" key="1">
    <source>
        <dbReference type="SAM" id="Coils"/>
    </source>
</evidence>
<name>A0ABW2FIV9_9BACL</name>